<dbReference type="InterPro" id="IPR035979">
    <property type="entry name" value="RBD_domain_sf"/>
</dbReference>
<gene>
    <name evidence="5" type="ORF">SPPG_06862</name>
</gene>
<evidence type="ECO:0000313" key="5">
    <source>
        <dbReference type="EMBL" id="KNC97869.1"/>
    </source>
</evidence>
<evidence type="ECO:0000259" key="4">
    <source>
        <dbReference type="PROSITE" id="PS50102"/>
    </source>
</evidence>
<feature type="compositionally biased region" description="Basic and acidic residues" evidence="3">
    <location>
        <begin position="446"/>
        <end position="468"/>
    </location>
</feature>
<dbReference type="VEuPathDB" id="FungiDB:SPPG_06862"/>
<evidence type="ECO:0000256" key="1">
    <source>
        <dbReference type="ARBA" id="ARBA00006265"/>
    </source>
</evidence>
<dbReference type="OrthoDB" id="10065185at2759"/>
<dbReference type="SMART" id="SM00360">
    <property type="entry name" value="RRM"/>
    <property type="match status" value="1"/>
</dbReference>
<feature type="compositionally biased region" description="Basic and acidic residues" evidence="3">
    <location>
        <begin position="63"/>
        <end position="81"/>
    </location>
</feature>
<proteinExistence type="inferred from homology"/>
<feature type="compositionally biased region" description="Basic and acidic residues" evidence="3">
    <location>
        <begin position="524"/>
        <end position="577"/>
    </location>
</feature>
<feature type="compositionally biased region" description="Basic residues" evidence="3">
    <location>
        <begin position="686"/>
        <end position="705"/>
    </location>
</feature>
<name>A0A0L0HAD8_SPIPD</name>
<reference evidence="5 6" key="1">
    <citation type="submission" date="2009-08" db="EMBL/GenBank/DDBJ databases">
        <title>The Genome Sequence of Spizellomyces punctatus strain DAOM BR117.</title>
        <authorList>
            <consortium name="The Broad Institute Genome Sequencing Platform"/>
            <person name="Russ C."/>
            <person name="Cuomo C."/>
            <person name="Shea T."/>
            <person name="Young S.K."/>
            <person name="Zeng Q."/>
            <person name="Koehrsen M."/>
            <person name="Haas B."/>
            <person name="Borodovsky M."/>
            <person name="Guigo R."/>
            <person name="Alvarado L."/>
            <person name="Berlin A."/>
            <person name="Bochicchio J."/>
            <person name="Borenstein D."/>
            <person name="Chapman S."/>
            <person name="Chen Z."/>
            <person name="Engels R."/>
            <person name="Freedman E."/>
            <person name="Gellesch M."/>
            <person name="Goldberg J."/>
            <person name="Griggs A."/>
            <person name="Gujja S."/>
            <person name="Heiman D."/>
            <person name="Hepburn T."/>
            <person name="Howarth C."/>
            <person name="Jen D."/>
            <person name="Larson L."/>
            <person name="Lewis B."/>
            <person name="Mehta T."/>
            <person name="Park D."/>
            <person name="Pearson M."/>
            <person name="Roberts A."/>
            <person name="Saif S."/>
            <person name="Shenoy N."/>
            <person name="Sisk P."/>
            <person name="Stolte C."/>
            <person name="Sykes S."/>
            <person name="Thomson T."/>
            <person name="Walk T."/>
            <person name="White J."/>
            <person name="Yandava C."/>
            <person name="Burger G."/>
            <person name="Gray M.W."/>
            <person name="Holland P.W.H."/>
            <person name="King N."/>
            <person name="Lang F.B.F."/>
            <person name="Roger A.J."/>
            <person name="Ruiz-Trillo I."/>
            <person name="Lander E."/>
            <person name="Nusbaum C."/>
        </authorList>
    </citation>
    <scope>NUCLEOTIDE SEQUENCE [LARGE SCALE GENOMIC DNA]</scope>
    <source>
        <strain evidence="5 6">DAOM BR117</strain>
    </source>
</reference>
<dbReference type="InterPro" id="IPR034772">
    <property type="entry name" value="CPSF6/7"/>
</dbReference>
<feature type="region of interest" description="Disordered" evidence="3">
    <location>
        <begin position="1"/>
        <end position="103"/>
    </location>
</feature>
<feature type="compositionally biased region" description="Basic residues" evidence="3">
    <location>
        <begin position="721"/>
        <end position="743"/>
    </location>
</feature>
<dbReference type="InterPro" id="IPR012677">
    <property type="entry name" value="Nucleotide-bd_a/b_plait_sf"/>
</dbReference>
<dbReference type="InParanoid" id="A0A0L0HAD8"/>
<feature type="domain" description="RRM" evidence="4">
    <location>
        <begin position="128"/>
        <end position="211"/>
    </location>
</feature>
<dbReference type="OMA" id="CTRQNLN"/>
<organism evidence="5 6">
    <name type="scientific">Spizellomyces punctatus (strain DAOM BR117)</name>
    <dbReference type="NCBI Taxonomy" id="645134"/>
    <lineage>
        <taxon>Eukaryota</taxon>
        <taxon>Fungi</taxon>
        <taxon>Fungi incertae sedis</taxon>
        <taxon>Chytridiomycota</taxon>
        <taxon>Chytridiomycota incertae sedis</taxon>
        <taxon>Chytridiomycetes</taxon>
        <taxon>Spizellomycetales</taxon>
        <taxon>Spizellomycetaceae</taxon>
        <taxon>Spizellomyces</taxon>
    </lineage>
</organism>
<feature type="compositionally biased region" description="Basic residues" evidence="3">
    <location>
        <begin position="578"/>
        <end position="594"/>
    </location>
</feature>
<dbReference type="GO" id="GO:0006397">
    <property type="term" value="P:mRNA processing"/>
    <property type="evidence" value="ECO:0007669"/>
    <property type="project" value="UniProtKB-KW"/>
</dbReference>
<dbReference type="GeneID" id="27690134"/>
<feature type="compositionally biased region" description="Basic and acidic residues" evidence="3">
    <location>
        <begin position="36"/>
        <end position="49"/>
    </location>
</feature>
<evidence type="ECO:0000256" key="3">
    <source>
        <dbReference type="SAM" id="MobiDB-lite"/>
    </source>
</evidence>
<dbReference type="SUPFAM" id="SSF54928">
    <property type="entry name" value="RNA-binding domain, RBD"/>
    <property type="match status" value="1"/>
</dbReference>
<sequence>MADDFDIYADDGLGGTGLGGDEDDFLYGDLSARPAGEVKPDLDRRESHSYSDTVDYGPDDQADEKKEQPQEVKSEANDKVKGGHPVQNGTPTQPLPGVPAGAIPAGAAPPAMAQKAWGVPPAASNASRALYVEELTWWTSDDDMRLAISEAGVVDQLVPNELSFAEHRVNGKSKGICYLPFATAEAAARAKEFFEQIEIHGRKPVVKWVPATQHGNPFRTVPKDPKEVRAEQAMKRTIPQTAGAAPTVAGVLPAAQAAVNSGGYPPAAGAGIAGRGAATAGRGRGSYPPGNYGRGAYMGGGPGFFEPEFFPPPHMMGGMGGPYPDQHGFRGGMGRGMRGGYGGGGPTRSDAYGPGFFERGPYPPGPYFDGPDYEYDGYGSSGGFGRGGGAGRGYGRPYPPGPRGPPSSTSHGRDAASELDGANGHRRVQSPSVHHDEEGEAQSTEGRSKPEPPAHSESERRKDDERGGEGSGPYPGSEDIYDKRPSVTSAHSSNYHSRDDRRPYYDDPYYERYDRRGGGGYPSRDYDRERDRYRERDRRKPGAEVYVKERATDDYERRDSHRDYDRDYDRKQRDRSWSRSRSRSHSRDKRSRSSRGRDRRSEYDQRESDPSAQLDAPISPPADAEPMAIDEREGSRSRGRSASRSKSRSPSPGDDQSQKSGSPPPDLSGDPTVTDLTSNTRDRSQSHSRSRSRSRSRHHKRKSRSHSRDGGEPDTADPSSKRRKSKHSKSSRRHHKSSRSSRSSRKERDGERDRDRERDDRRGERKERERDRERD</sequence>
<feature type="compositionally biased region" description="Basic residues" evidence="3">
    <location>
        <begin position="637"/>
        <end position="647"/>
    </location>
</feature>
<dbReference type="RefSeq" id="XP_016605909.1">
    <property type="nucleotide sequence ID" value="XM_016755057.1"/>
</dbReference>
<feature type="compositionally biased region" description="Polar residues" evidence="3">
    <location>
        <begin position="486"/>
        <end position="495"/>
    </location>
</feature>
<feature type="compositionally biased region" description="Basic and acidic residues" evidence="3">
    <location>
        <begin position="496"/>
        <end position="517"/>
    </location>
</feature>
<protein>
    <recommendedName>
        <fullName evidence="4">RRM domain-containing protein</fullName>
    </recommendedName>
</protein>
<evidence type="ECO:0000256" key="2">
    <source>
        <dbReference type="PROSITE-ProRule" id="PRU00176"/>
    </source>
</evidence>
<dbReference type="InterPro" id="IPR000504">
    <property type="entry name" value="RRM_dom"/>
</dbReference>
<dbReference type="GO" id="GO:0005634">
    <property type="term" value="C:nucleus"/>
    <property type="evidence" value="ECO:0007669"/>
    <property type="project" value="UniProtKB-SubCell"/>
</dbReference>
<dbReference type="GO" id="GO:0003723">
    <property type="term" value="F:RNA binding"/>
    <property type="evidence" value="ECO:0007669"/>
    <property type="project" value="UniProtKB-UniRule"/>
</dbReference>
<keyword evidence="6" id="KW-1185">Reference proteome</keyword>
<dbReference type="Gene3D" id="3.30.70.330">
    <property type="match status" value="1"/>
</dbReference>
<dbReference type="PANTHER" id="PTHR23204">
    <property type="entry name" value="CLEAVAGE AND POLYADENYLATION SPECIFIC FACTOR"/>
    <property type="match status" value="1"/>
</dbReference>
<evidence type="ECO:0000313" key="6">
    <source>
        <dbReference type="Proteomes" id="UP000053201"/>
    </source>
</evidence>
<feature type="compositionally biased region" description="Basic and acidic residues" evidence="3">
    <location>
        <begin position="744"/>
        <end position="775"/>
    </location>
</feature>
<dbReference type="eggNOG" id="KOG4849">
    <property type="taxonomic scope" value="Eukaryota"/>
</dbReference>
<dbReference type="STRING" id="645134.A0A0L0HAD8"/>
<feature type="compositionally biased region" description="Basic and acidic residues" evidence="3">
    <location>
        <begin position="595"/>
        <end position="609"/>
    </location>
</feature>
<dbReference type="Proteomes" id="UP000053201">
    <property type="component" value="Unassembled WGS sequence"/>
</dbReference>
<feature type="compositionally biased region" description="Gly residues" evidence="3">
    <location>
        <begin position="379"/>
        <end position="394"/>
    </location>
</feature>
<dbReference type="AlphaFoldDB" id="A0A0L0HAD8"/>
<comment type="similarity">
    <text evidence="1">Belongs to the RRM CPSF6/7 family.</text>
</comment>
<accession>A0A0L0HAD8</accession>
<keyword evidence="2" id="KW-0694">RNA-binding</keyword>
<feature type="region of interest" description="Disordered" evidence="3">
    <location>
        <begin position="338"/>
        <end position="775"/>
    </location>
</feature>
<dbReference type="PROSITE" id="PS50102">
    <property type="entry name" value="RRM"/>
    <property type="match status" value="1"/>
</dbReference>
<dbReference type="EMBL" id="KQ257462">
    <property type="protein sequence ID" value="KNC97869.1"/>
    <property type="molecule type" value="Genomic_DNA"/>
</dbReference>